<reference evidence="2 3" key="1">
    <citation type="journal article" date="2018" name="Nat. Ecol. Evol.">
        <title>Pezizomycetes genomes reveal the molecular basis of ectomycorrhizal truffle lifestyle.</title>
        <authorList>
            <person name="Murat C."/>
            <person name="Payen T."/>
            <person name="Noel B."/>
            <person name="Kuo A."/>
            <person name="Morin E."/>
            <person name="Chen J."/>
            <person name="Kohler A."/>
            <person name="Krizsan K."/>
            <person name="Balestrini R."/>
            <person name="Da Silva C."/>
            <person name="Montanini B."/>
            <person name="Hainaut M."/>
            <person name="Levati E."/>
            <person name="Barry K.W."/>
            <person name="Belfiori B."/>
            <person name="Cichocki N."/>
            <person name="Clum A."/>
            <person name="Dockter R.B."/>
            <person name="Fauchery L."/>
            <person name="Guy J."/>
            <person name="Iotti M."/>
            <person name="Le Tacon F."/>
            <person name="Lindquist E.A."/>
            <person name="Lipzen A."/>
            <person name="Malagnac F."/>
            <person name="Mello A."/>
            <person name="Molinier V."/>
            <person name="Miyauchi S."/>
            <person name="Poulain J."/>
            <person name="Riccioni C."/>
            <person name="Rubini A."/>
            <person name="Sitrit Y."/>
            <person name="Splivallo R."/>
            <person name="Traeger S."/>
            <person name="Wang M."/>
            <person name="Zifcakova L."/>
            <person name="Wipf D."/>
            <person name="Zambonelli A."/>
            <person name="Paolocci F."/>
            <person name="Nowrousian M."/>
            <person name="Ottonello S."/>
            <person name="Baldrian P."/>
            <person name="Spatafora J.W."/>
            <person name="Henrissat B."/>
            <person name="Nagy L.G."/>
            <person name="Aury J.M."/>
            <person name="Wincker P."/>
            <person name="Grigoriev I.V."/>
            <person name="Bonfante P."/>
            <person name="Martin F.M."/>
        </authorList>
    </citation>
    <scope>NUCLEOTIDE SEQUENCE [LARGE SCALE GENOMIC DNA]</scope>
    <source>
        <strain evidence="2 3">RN42</strain>
    </source>
</reference>
<feature type="non-terminal residue" evidence="2">
    <location>
        <position position="168"/>
    </location>
</feature>
<dbReference type="AlphaFoldDB" id="A0A3N4HHA1"/>
<gene>
    <name evidence="2" type="ORF">BJ508DRAFT_419918</name>
</gene>
<protein>
    <submittedName>
        <fullName evidence="2">Uncharacterized protein</fullName>
    </submittedName>
</protein>
<accession>A0A3N4HHA1</accession>
<proteinExistence type="predicted"/>
<dbReference type="EMBL" id="ML119929">
    <property type="protein sequence ID" value="RPA71440.1"/>
    <property type="molecule type" value="Genomic_DNA"/>
</dbReference>
<organism evidence="2 3">
    <name type="scientific">Ascobolus immersus RN42</name>
    <dbReference type="NCBI Taxonomy" id="1160509"/>
    <lineage>
        <taxon>Eukaryota</taxon>
        <taxon>Fungi</taxon>
        <taxon>Dikarya</taxon>
        <taxon>Ascomycota</taxon>
        <taxon>Pezizomycotina</taxon>
        <taxon>Pezizomycetes</taxon>
        <taxon>Pezizales</taxon>
        <taxon>Ascobolaceae</taxon>
        <taxon>Ascobolus</taxon>
    </lineage>
</organism>
<evidence type="ECO:0000256" key="1">
    <source>
        <dbReference type="SAM" id="SignalP"/>
    </source>
</evidence>
<sequence length="168" mass="19183">MKVTNAMPSLNTLFTSFLTFSSLSLAANPQHLLARDSLKPRHNDDYFADPLPQVRIASIVESGYTLRTDNQWYKPRGKDTWARLDKHIVISRDCGRAQMMADRRFWMFCDSEVQQVSYEDAYRKGDGASQVKPNLVAFVGNSFAYDNNGETPSIEYPIRLTETGMWDS</sequence>
<keyword evidence="1" id="KW-0732">Signal</keyword>
<feature type="signal peptide" evidence="1">
    <location>
        <begin position="1"/>
        <end position="26"/>
    </location>
</feature>
<keyword evidence="3" id="KW-1185">Reference proteome</keyword>
<dbReference type="Proteomes" id="UP000275078">
    <property type="component" value="Unassembled WGS sequence"/>
</dbReference>
<evidence type="ECO:0000313" key="3">
    <source>
        <dbReference type="Proteomes" id="UP000275078"/>
    </source>
</evidence>
<feature type="chain" id="PRO_5017952933" evidence="1">
    <location>
        <begin position="27"/>
        <end position="168"/>
    </location>
</feature>
<name>A0A3N4HHA1_ASCIM</name>
<evidence type="ECO:0000313" key="2">
    <source>
        <dbReference type="EMBL" id="RPA71440.1"/>
    </source>
</evidence>